<dbReference type="PANTHER" id="PTHR22599">
    <property type="entry name" value="MPS ONE BINDER KINASE ACTIVATOR-LIKE MOB"/>
    <property type="match status" value="1"/>
</dbReference>
<sequence>MKAAFNLFGTLKNTRSNSGVDSASTVEFSKEMIQSNPQESAKAPRRNRPGVKFEEAYQWKPLPFDEIDSVFALQEYLQSIIRDDRENITRLLEVPDNQNPDVWQYEHFKQICLELNYLVVQLYSECSKVSCPEMKADEWLYLCAAHPTPQGCCAIDYVVHTLDGATAILNSNKYFPSRMNIHETSKKHYQSIARRLYRIFAHSWFHHREVFDEFENETFLYARFMALSAKFDLIPNSLIIIPDLALSD</sequence>
<protein>
    <recommendedName>
        <fullName evidence="3">Mob1/phocein</fullName>
    </recommendedName>
</protein>
<proteinExistence type="predicted"/>
<dbReference type="Gene3D" id="1.20.140.30">
    <property type="entry name" value="MOB kinase activator"/>
    <property type="match status" value="1"/>
</dbReference>
<name>A0ABR2WK21_9FUNG</name>
<evidence type="ECO:0008006" key="3">
    <source>
        <dbReference type="Google" id="ProtNLM"/>
    </source>
</evidence>
<dbReference type="SUPFAM" id="SSF101152">
    <property type="entry name" value="Mob1/phocein"/>
    <property type="match status" value="1"/>
</dbReference>
<keyword evidence="2" id="KW-1185">Reference proteome</keyword>
<dbReference type="EMBL" id="JASJQH010001198">
    <property type="protein sequence ID" value="KAK9761845.1"/>
    <property type="molecule type" value="Genomic_DNA"/>
</dbReference>
<dbReference type="InterPro" id="IPR005301">
    <property type="entry name" value="MOB_kinase_act_fam"/>
</dbReference>
<accession>A0ABR2WK21</accession>
<evidence type="ECO:0000313" key="2">
    <source>
        <dbReference type="Proteomes" id="UP001479436"/>
    </source>
</evidence>
<evidence type="ECO:0000313" key="1">
    <source>
        <dbReference type="EMBL" id="KAK9761845.1"/>
    </source>
</evidence>
<comment type="caution">
    <text evidence="1">The sequence shown here is derived from an EMBL/GenBank/DDBJ whole genome shotgun (WGS) entry which is preliminary data.</text>
</comment>
<dbReference type="Pfam" id="PF03637">
    <property type="entry name" value="Mob1_phocein"/>
    <property type="match status" value="1"/>
</dbReference>
<reference evidence="1 2" key="1">
    <citation type="submission" date="2023-04" db="EMBL/GenBank/DDBJ databases">
        <title>Genome of Basidiobolus ranarum AG-B5.</title>
        <authorList>
            <person name="Stajich J.E."/>
            <person name="Carter-House D."/>
            <person name="Gryganskyi A."/>
        </authorList>
    </citation>
    <scope>NUCLEOTIDE SEQUENCE [LARGE SCALE GENOMIC DNA]</scope>
    <source>
        <strain evidence="1 2">AG-B5</strain>
    </source>
</reference>
<dbReference type="Proteomes" id="UP001479436">
    <property type="component" value="Unassembled WGS sequence"/>
</dbReference>
<dbReference type="SMART" id="SM01388">
    <property type="entry name" value="Mob1_phocein"/>
    <property type="match status" value="1"/>
</dbReference>
<dbReference type="InterPro" id="IPR036703">
    <property type="entry name" value="MOB_kinase_act_sf"/>
</dbReference>
<organism evidence="1 2">
    <name type="scientific">Basidiobolus ranarum</name>
    <dbReference type="NCBI Taxonomy" id="34480"/>
    <lineage>
        <taxon>Eukaryota</taxon>
        <taxon>Fungi</taxon>
        <taxon>Fungi incertae sedis</taxon>
        <taxon>Zoopagomycota</taxon>
        <taxon>Entomophthoromycotina</taxon>
        <taxon>Basidiobolomycetes</taxon>
        <taxon>Basidiobolales</taxon>
        <taxon>Basidiobolaceae</taxon>
        <taxon>Basidiobolus</taxon>
    </lineage>
</organism>
<gene>
    <name evidence="1" type="ORF">K7432_012954</name>
</gene>